<proteinExistence type="predicted"/>
<dbReference type="BioCyc" id="DPIE1322246:BN4_RS13420-MONOMER"/>
<protein>
    <submittedName>
        <fullName evidence="2">Uncharacterized protein</fullName>
    </submittedName>
</protein>
<feature type="compositionally biased region" description="Low complexity" evidence="1">
    <location>
        <begin position="12"/>
        <end position="21"/>
    </location>
</feature>
<evidence type="ECO:0000313" key="2">
    <source>
        <dbReference type="EMBL" id="CCH49903.1"/>
    </source>
</evidence>
<evidence type="ECO:0000256" key="1">
    <source>
        <dbReference type="SAM" id="MobiDB-lite"/>
    </source>
</evidence>
<sequence length="123" mass="13692">MKKDEKEKVVPGNQQKTQGSQKKGKGLLSYQFVSDGKVIADGLTHPVTRRGWSGSDDYSVPLIMVFDLPFPGASDSLMLGLEVVEPFSFMEEYKGQTSIVITPNYEPKAGKCYDEDLRIKQSK</sequence>
<reference evidence="3" key="2">
    <citation type="journal article" date="2013" name="Stand. Genomic Sci.">
        <title>Complete genome sequence of Desulfocapsa sulfexigens, a marine deltaproteobacterium specialized in disproportionating inorganic sulfur compounds.</title>
        <authorList>
            <person name="Finster K.W."/>
            <person name="Kjeldsen K.U."/>
            <person name="Kube M."/>
            <person name="Reinhardt R."/>
            <person name="Mussmann M."/>
            <person name="Amann R."/>
            <person name="Schreiber L."/>
        </authorList>
    </citation>
    <scope>NUCLEOTIDE SEQUENCE [LARGE SCALE GENOMIC DNA]</scope>
    <source>
        <strain evidence="3">DSM 10523 / SB164P1</strain>
    </source>
</reference>
<dbReference type="HOGENOM" id="CLU_2011579_0_0_7"/>
<name>M1WXT4_PSEP2</name>
<evidence type="ECO:0000313" key="3">
    <source>
        <dbReference type="Proteomes" id="UP000011724"/>
    </source>
</evidence>
<organism evidence="2 3">
    <name type="scientific">Pseudodesulfovibrio piezophilus (strain DSM 21447 / JCM 15486 / C1TLV30)</name>
    <name type="common">Desulfovibrio piezophilus</name>
    <dbReference type="NCBI Taxonomy" id="1322246"/>
    <lineage>
        <taxon>Bacteria</taxon>
        <taxon>Pseudomonadati</taxon>
        <taxon>Thermodesulfobacteriota</taxon>
        <taxon>Desulfovibrionia</taxon>
        <taxon>Desulfovibrionales</taxon>
        <taxon>Desulfovibrionaceae</taxon>
    </lineage>
</organism>
<reference evidence="2 3" key="1">
    <citation type="journal article" date="2013" name="PLoS ONE">
        <title>The first genomic and proteomic characterization of a deep-sea sulfate reducer: insights into the piezophilic lifestyle of Desulfovibrio piezophilus.</title>
        <authorList>
            <person name="Pradel N."/>
            <person name="Ji B."/>
            <person name="Gimenez G."/>
            <person name="Talla E."/>
            <person name="Lenoble P."/>
            <person name="Garel M."/>
            <person name="Tamburini C."/>
            <person name="Fourquet P."/>
            <person name="Lebrun R."/>
            <person name="Bertin P."/>
            <person name="Denis Y."/>
            <person name="Pophillat M."/>
            <person name="Barbe V."/>
            <person name="Ollivier B."/>
            <person name="Dolla A."/>
        </authorList>
    </citation>
    <scope>NUCLEOTIDE SEQUENCE [LARGE SCALE GENOMIC DNA]</scope>
    <source>
        <strain evidence="3">DSM 10523 / SB164P1</strain>
    </source>
</reference>
<gene>
    <name evidence="2" type="ordered locus">BN4_12670</name>
</gene>
<keyword evidence="3" id="KW-1185">Reference proteome</keyword>
<accession>M1WXT4</accession>
<feature type="region of interest" description="Disordered" evidence="1">
    <location>
        <begin position="1"/>
        <end position="25"/>
    </location>
</feature>
<dbReference type="RefSeq" id="WP_015415946.1">
    <property type="nucleotide sequence ID" value="NC_020409.1"/>
</dbReference>
<dbReference type="Proteomes" id="UP000011724">
    <property type="component" value="Chromosome"/>
</dbReference>
<dbReference type="AlphaFoldDB" id="M1WXT4"/>
<dbReference type="KEGG" id="dpi:BN4_12670"/>
<dbReference type="EMBL" id="FO203427">
    <property type="protein sequence ID" value="CCH49903.1"/>
    <property type="molecule type" value="Genomic_DNA"/>
</dbReference>